<dbReference type="PANTHER" id="PTHR11786">
    <property type="entry name" value="N-HYDROXYARYLAMINE O-ACETYLTRANSFERASE"/>
    <property type="match status" value="1"/>
</dbReference>
<name>A0ABV0JYL1_9CYAN</name>
<accession>A0ABV0JYL1</accession>
<dbReference type="Pfam" id="PF00797">
    <property type="entry name" value="Acetyltransf_2"/>
    <property type="match status" value="1"/>
</dbReference>
<dbReference type="InterPro" id="IPR001447">
    <property type="entry name" value="Arylamine_N-AcTrfase"/>
</dbReference>
<proteinExistence type="inferred from homology"/>
<reference evidence="3 4" key="1">
    <citation type="submission" date="2022-04" db="EMBL/GenBank/DDBJ databases">
        <title>Positive selection, recombination, and allopatry shape intraspecific diversity of widespread and dominant cyanobacteria.</title>
        <authorList>
            <person name="Wei J."/>
            <person name="Shu W."/>
            <person name="Hu C."/>
        </authorList>
    </citation>
    <scope>NUCLEOTIDE SEQUENCE [LARGE SCALE GENOMIC DNA]</scope>
    <source>
        <strain evidence="3 4">DQ-A4</strain>
    </source>
</reference>
<evidence type="ECO:0000256" key="2">
    <source>
        <dbReference type="RuleBase" id="RU003452"/>
    </source>
</evidence>
<dbReference type="SUPFAM" id="SSF54001">
    <property type="entry name" value="Cysteine proteinases"/>
    <property type="match status" value="1"/>
</dbReference>
<dbReference type="PANTHER" id="PTHR11786:SF0">
    <property type="entry name" value="ARYLAMINE N-ACETYLTRANSFERASE 4-RELATED"/>
    <property type="match status" value="1"/>
</dbReference>
<dbReference type="PRINTS" id="PR01543">
    <property type="entry name" value="ANATRNSFRASE"/>
</dbReference>
<dbReference type="EMBL" id="JAMPKX010000001">
    <property type="protein sequence ID" value="MEP0945563.1"/>
    <property type="molecule type" value="Genomic_DNA"/>
</dbReference>
<protein>
    <submittedName>
        <fullName evidence="3">Arylamine N-acetyltransferase</fullName>
    </submittedName>
</protein>
<comment type="similarity">
    <text evidence="1 2">Belongs to the arylamine N-acetyltransferase family.</text>
</comment>
<dbReference type="RefSeq" id="WP_190698508.1">
    <property type="nucleotide sequence ID" value="NZ_JAMPKX010000001.1"/>
</dbReference>
<evidence type="ECO:0000256" key="1">
    <source>
        <dbReference type="ARBA" id="ARBA00006547"/>
    </source>
</evidence>
<comment type="caution">
    <text evidence="3">The sequence shown here is derived from an EMBL/GenBank/DDBJ whole genome shotgun (WGS) entry which is preliminary data.</text>
</comment>
<dbReference type="Proteomes" id="UP001482513">
    <property type="component" value="Unassembled WGS sequence"/>
</dbReference>
<keyword evidence="4" id="KW-1185">Reference proteome</keyword>
<dbReference type="InterPro" id="IPR038765">
    <property type="entry name" value="Papain-like_cys_pep_sf"/>
</dbReference>
<dbReference type="Gene3D" id="3.30.2140.10">
    <property type="entry name" value="Arylamine N-acetyltransferase"/>
    <property type="match status" value="1"/>
</dbReference>
<dbReference type="Gene3D" id="2.40.128.150">
    <property type="entry name" value="Cysteine proteinases"/>
    <property type="match status" value="1"/>
</dbReference>
<evidence type="ECO:0000313" key="4">
    <source>
        <dbReference type="Proteomes" id="UP001482513"/>
    </source>
</evidence>
<gene>
    <name evidence="3" type="ORF">NC992_01635</name>
</gene>
<organism evidence="3 4">
    <name type="scientific">Leptolyngbya subtilissima DQ-A4</name>
    <dbReference type="NCBI Taxonomy" id="2933933"/>
    <lineage>
        <taxon>Bacteria</taxon>
        <taxon>Bacillati</taxon>
        <taxon>Cyanobacteriota</taxon>
        <taxon>Cyanophyceae</taxon>
        <taxon>Leptolyngbyales</taxon>
        <taxon>Leptolyngbyaceae</taxon>
        <taxon>Leptolyngbya group</taxon>
        <taxon>Leptolyngbya</taxon>
    </lineage>
</organism>
<sequence length="289" mass="32503">MAQDSLNNAESATLDLKAYFDRIDCGALGQAFQNGTLAPTLDTLKTIHQGHTSTIAFENLSSFFHQPVSLDLDALQQKLIHDQRGGYCFEQNLLLRSVLVALGFQVTNLAARVRWNLPEDIITPRSHMLLKVDIDETSYIVDVGFGGLTMTEPLTLVPERPQSTPHEPYRLTVAGQTYCLEAQLNQVWKPLYCFDLQAQQRCDYEVSNWYVSTYPQSLFVNALIAARPGDGCRYALLNNQLTTRYLDGRSEQRLLTTATELHDVLSDQFGLRVPETLDLQQALERFAAS</sequence>
<evidence type="ECO:0000313" key="3">
    <source>
        <dbReference type="EMBL" id="MEP0945563.1"/>
    </source>
</evidence>